<dbReference type="SUPFAM" id="SSF51735">
    <property type="entry name" value="NAD(P)-binding Rossmann-fold domains"/>
    <property type="match status" value="1"/>
</dbReference>
<dbReference type="OrthoDB" id="245697at2759"/>
<dbReference type="Gene3D" id="1.20.900.10">
    <property type="entry name" value="Dbl homology (DH) domain"/>
    <property type="match status" value="1"/>
</dbReference>
<dbReference type="EMBL" id="HG994592">
    <property type="protein sequence ID" value="CAF2826640.1"/>
    <property type="molecule type" value="Genomic_DNA"/>
</dbReference>
<evidence type="ECO:0000313" key="2">
    <source>
        <dbReference type="EMBL" id="CAF2826640.1"/>
    </source>
</evidence>
<dbReference type="AlphaFoldDB" id="A0A7R8CIG1"/>
<name>A0A7R8CIG1_LEPSM</name>
<dbReference type="Gene3D" id="3.40.50.720">
    <property type="entry name" value="NAD(P)-binding Rossmann-like Domain"/>
    <property type="match status" value="1"/>
</dbReference>
<dbReference type="CDD" id="cd00160">
    <property type="entry name" value="RhoGEF"/>
    <property type="match status" value="1"/>
</dbReference>
<proteinExistence type="predicted"/>
<dbReference type="InterPro" id="IPR001849">
    <property type="entry name" value="PH_domain"/>
</dbReference>
<evidence type="ECO:0000256" key="1">
    <source>
        <dbReference type="SAM" id="MobiDB-lite"/>
    </source>
</evidence>
<organism evidence="2 3">
    <name type="scientific">Lepeophtheirus salmonis</name>
    <name type="common">Salmon louse</name>
    <name type="synonym">Caligus salmonis</name>
    <dbReference type="NCBI Taxonomy" id="72036"/>
    <lineage>
        <taxon>Eukaryota</taxon>
        <taxon>Metazoa</taxon>
        <taxon>Ecdysozoa</taxon>
        <taxon>Arthropoda</taxon>
        <taxon>Crustacea</taxon>
        <taxon>Multicrustacea</taxon>
        <taxon>Hexanauplia</taxon>
        <taxon>Copepoda</taxon>
        <taxon>Siphonostomatoida</taxon>
        <taxon>Caligidae</taxon>
        <taxon>Lepeophtheirus</taxon>
    </lineage>
</organism>
<gene>
    <name evidence="2" type="ORF">LSAA_4049</name>
</gene>
<feature type="region of interest" description="Disordered" evidence="1">
    <location>
        <begin position="117"/>
        <end position="145"/>
    </location>
</feature>
<dbReference type="SMART" id="SM00233">
    <property type="entry name" value="PH"/>
    <property type="match status" value="2"/>
</dbReference>
<dbReference type="GO" id="GO:0005085">
    <property type="term" value="F:guanyl-nucleotide exchange factor activity"/>
    <property type="evidence" value="ECO:0007669"/>
    <property type="project" value="InterPro"/>
</dbReference>
<dbReference type="InterPro" id="IPR011993">
    <property type="entry name" value="PH-like_dom_sf"/>
</dbReference>
<dbReference type="InterPro" id="IPR035899">
    <property type="entry name" value="DBL_dom_sf"/>
</dbReference>
<dbReference type="PROSITE" id="PS50010">
    <property type="entry name" value="DH_2"/>
    <property type="match status" value="1"/>
</dbReference>
<dbReference type="SUPFAM" id="SSF48065">
    <property type="entry name" value="DBL homology domain (DH-domain)"/>
    <property type="match status" value="1"/>
</dbReference>
<sequence length="696" mass="81045">MLIVVMSALNMSMKSVSIELEPAGILVMSMHPGWVETDKGGPNGMITVDECVSTMVKTISQLGEKDNGSFLRYNNTSIPCEKPNYKFKEQYYYYEENTYWWGGKMTSWRTPAEMRRSHAQKGRGRDEFSCNQVEDTSDEEMSPEDQEILRRNIVKQRIQYFDRQTSKQKSIDSGKKILSIFIMERGKNEEEENTDFGSSQKVAKIAREIMTSEEAYVNNLKLLNVDFRAFVSKEIDDAIPPCELNKILSYFPELQLLNSDLLNDFTSRIRNWDSNPKIADIMVIKGKFLLIYASYIKEFPRNSQFYQECLKKYPKFRELVLAFQLKKECRNLKIEHLMLEPIQRLPRYKLLFERYVKNLPVGDPDYEVSLEALEIILKIADKANTELKEYDEFKKMLNLQSRVNESDLIQPDRELFKEGELLKISRNSVDPRYIVLLSDILLYTTSYSILAGDPANTNLRIHYKIPLIKLKVDDLADEIDAEETDFQIISSVRSFVLRANSLEEKIEWMKAINDAATSLRTKRSTFDLQKSKEIPEEEEKEIILGETAPVWIPDKKVSMCQKYNRAPLKYLNYKSDRVCDECFDSIKEEYYYQDAKANSQYLSLFRKREEHKSGKRVVKSGKWKKSWFVLKDNVLYAYKASSDTVAIDTFPVLGLEVEVISEKIEDLNNEPNGSSVVFQLIHAGLQKYSLCFKNRE</sequence>
<dbReference type="InterPro" id="IPR000219">
    <property type="entry name" value="DH_dom"/>
</dbReference>
<dbReference type="Gene3D" id="2.30.29.30">
    <property type="entry name" value="Pleckstrin-homology domain (PH domain)/Phosphotyrosine-binding domain (PTB)"/>
    <property type="match status" value="2"/>
</dbReference>
<dbReference type="SMART" id="SM00325">
    <property type="entry name" value="RhoGEF"/>
    <property type="match status" value="1"/>
</dbReference>
<reference evidence="2" key="1">
    <citation type="submission" date="2021-02" db="EMBL/GenBank/DDBJ databases">
        <authorList>
            <person name="Bekaert M."/>
        </authorList>
    </citation>
    <scope>NUCLEOTIDE SEQUENCE</scope>
    <source>
        <strain evidence="2">IoA-00</strain>
    </source>
</reference>
<dbReference type="Pfam" id="PF00621">
    <property type="entry name" value="RhoGEF"/>
    <property type="match status" value="1"/>
</dbReference>
<dbReference type="GO" id="GO:0005737">
    <property type="term" value="C:cytoplasm"/>
    <property type="evidence" value="ECO:0007669"/>
    <property type="project" value="TreeGrafter"/>
</dbReference>
<dbReference type="SUPFAM" id="SSF50729">
    <property type="entry name" value="PH domain-like"/>
    <property type="match status" value="2"/>
</dbReference>
<accession>A0A7R8CIG1</accession>
<protein>
    <submittedName>
        <fullName evidence="2">FGD5_6</fullName>
    </submittedName>
</protein>
<dbReference type="InterPro" id="IPR051092">
    <property type="entry name" value="FYVE_RhoGEF_PH"/>
</dbReference>
<dbReference type="PANTHER" id="PTHR12673:SF267">
    <property type="entry name" value="PROTEIN CBG10230"/>
    <property type="match status" value="1"/>
</dbReference>
<dbReference type="PANTHER" id="PTHR12673">
    <property type="entry name" value="FACIOGENITAL DYSPLASIA PROTEIN"/>
    <property type="match status" value="1"/>
</dbReference>
<keyword evidence="3" id="KW-1185">Reference proteome</keyword>
<evidence type="ECO:0000313" key="3">
    <source>
        <dbReference type="Proteomes" id="UP000675881"/>
    </source>
</evidence>
<dbReference type="Proteomes" id="UP000675881">
    <property type="component" value="Chromosome 13"/>
</dbReference>
<feature type="compositionally biased region" description="Acidic residues" evidence="1">
    <location>
        <begin position="135"/>
        <end position="145"/>
    </location>
</feature>
<dbReference type="Pfam" id="PF00169">
    <property type="entry name" value="PH"/>
    <property type="match status" value="2"/>
</dbReference>
<dbReference type="PROSITE" id="PS50003">
    <property type="entry name" value="PH_DOMAIN"/>
    <property type="match status" value="1"/>
</dbReference>
<dbReference type="InterPro" id="IPR036291">
    <property type="entry name" value="NAD(P)-bd_dom_sf"/>
</dbReference>